<sequence length="272" mass="30318">MTDTTLTITVLGCGGSSGVPLIGGADGRGAWGECDPNEPRNRRTRASIVVQAPDKRRLLVDTGPDMRNQLIANGIPYADAIFYTHAHADHIAGLDDVRPFNWALERPIEIFGTETTLSEIHGRFDYAFRPWTPKDAFRPGVEPRFIKGGERQEIIGLLLDVFEQDHGKLNSLGFRCGGFAYCTDVVYLTDDVLSLLEGVDTWMVDCLQLKPHSAHAWLDRVLEWRERIQPRRTILTHLGPFMDWSTLEKMLPEGIEAAFDGLTFTAPGLIAS</sequence>
<dbReference type="SUPFAM" id="SSF56281">
    <property type="entry name" value="Metallo-hydrolase/oxidoreductase"/>
    <property type="match status" value="1"/>
</dbReference>
<proteinExistence type="predicted"/>
<dbReference type="EMBL" id="AP023326">
    <property type="protein sequence ID" value="BCI67196.1"/>
    <property type="molecule type" value="Genomic_DNA"/>
</dbReference>
<dbReference type="PANTHER" id="PTHR42663">
    <property type="entry name" value="HYDROLASE C777.06C-RELATED-RELATED"/>
    <property type="match status" value="1"/>
</dbReference>
<protein>
    <submittedName>
        <fullName evidence="2">Metal-dependent hydrolase</fullName>
    </submittedName>
</protein>
<keyword evidence="2" id="KW-0378">Hydrolase</keyword>
<dbReference type="SMART" id="SM00849">
    <property type="entry name" value="Lactamase_B"/>
    <property type="match status" value="1"/>
</dbReference>
<accession>A0A6S6PK47</accession>
<dbReference type="CDD" id="cd16279">
    <property type="entry name" value="metallo-hydrolase-like_MBL-fold"/>
    <property type="match status" value="1"/>
</dbReference>
<dbReference type="InterPro" id="IPR036866">
    <property type="entry name" value="RibonucZ/Hydroxyglut_hydro"/>
</dbReference>
<dbReference type="AlphaFoldDB" id="A0A6S6PK47"/>
<dbReference type="RefSeq" id="WP_099347192.1">
    <property type="nucleotide sequence ID" value="NZ_AP023326.1"/>
</dbReference>
<evidence type="ECO:0000313" key="3">
    <source>
        <dbReference type="Proteomes" id="UP000515220"/>
    </source>
</evidence>
<evidence type="ECO:0000259" key="1">
    <source>
        <dbReference type="SMART" id="SM00849"/>
    </source>
</evidence>
<name>A0A6S6PK47_ACEAC</name>
<dbReference type="PANTHER" id="PTHR42663:SF6">
    <property type="entry name" value="HYDROLASE C777.06C-RELATED"/>
    <property type="match status" value="1"/>
</dbReference>
<evidence type="ECO:0000313" key="2">
    <source>
        <dbReference type="EMBL" id="BCI67196.1"/>
    </source>
</evidence>
<organism evidence="2 3">
    <name type="scientific">Acetobacter aceti</name>
    <dbReference type="NCBI Taxonomy" id="435"/>
    <lineage>
        <taxon>Bacteria</taxon>
        <taxon>Pseudomonadati</taxon>
        <taxon>Pseudomonadota</taxon>
        <taxon>Alphaproteobacteria</taxon>
        <taxon>Acetobacterales</taxon>
        <taxon>Acetobacteraceae</taxon>
        <taxon>Acetobacter</taxon>
        <taxon>Acetobacter subgen. Acetobacter</taxon>
    </lineage>
</organism>
<feature type="domain" description="Metallo-beta-lactamase" evidence="1">
    <location>
        <begin position="44"/>
        <end position="237"/>
    </location>
</feature>
<dbReference type="Proteomes" id="UP000515220">
    <property type="component" value="Chromosome"/>
</dbReference>
<dbReference type="Pfam" id="PF12706">
    <property type="entry name" value="Lactamase_B_2"/>
    <property type="match status" value="1"/>
</dbReference>
<dbReference type="Gene3D" id="3.60.15.10">
    <property type="entry name" value="Ribonuclease Z/Hydroxyacylglutathione hydrolase-like"/>
    <property type="match status" value="1"/>
</dbReference>
<dbReference type="InterPro" id="IPR001279">
    <property type="entry name" value="Metallo-B-lactamas"/>
</dbReference>
<dbReference type="GO" id="GO:0016787">
    <property type="term" value="F:hydrolase activity"/>
    <property type="evidence" value="ECO:0007669"/>
    <property type="project" value="UniProtKB-KW"/>
</dbReference>
<reference evidence="2 3" key="1">
    <citation type="submission" date="2020-07" db="EMBL/GenBank/DDBJ databases">
        <title>Complete Genome Sequence of an acetic acid bacterium, Acetobacter aceti JCM20276.</title>
        <authorList>
            <person name="Hirose Y."/>
            <person name="Mihara H."/>
        </authorList>
    </citation>
    <scope>NUCLEOTIDE SEQUENCE [LARGE SCALE GENOMIC DNA]</scope>
    <source>
        <strain evidence="2 3">JCM20276</strain>
    </source>
</reference>
<gene>
    <name evidence="2" type="ORF">AAJCM20276_18200</name>
</gene>